<feature type="transmembrane region" description="Helical" evidence="3">
    <location>
        <begin position="831"/>
        <end position="852"/>
    </location>
</feature>
<evidence type="ECO:0000256" key="4">
    <source>
        <dbReference type="SAM" id="SignalP"/>
    </source>
</evidence>
<dbReference type="InterPro" id="IPR006179">
    <property type="entry name" value="5_nucleotidase/apyrase"/>
</dbReference>
<dbReference type="PANTHER" id="PTHR11575">
    <property type="entry name" value="5'-NUCLEOTIDASE-RELATED"/>
    <property type="match status" value="1"/>
</dbReference>
<keyword evidence="3" id="KW-1133">Transmembrane helix</keyword>
<dbReference type="InterPro" id="IPR006311">
    <property type="entry name" value="TAT_signal"/>
</dbReference>
<dbReference type="InterPro" id="IPR036907">
    <property type="entry name" value="5'-Nucleotdase_C_sf"/>
</dbReference>
<evidence type="ECO:0000256" key="3">
    <source>
        <dbReference type="SAM" id="Phobius"/>
    </source>
</evidence>
<dbReference type="PRINTS" id="PR01607">
    <property type="entry name" value="APYRASEFAMLY"/>
</dbReference>
<organism evidence="7 8">
    <name type="scientific">Nesterenkonia rhizosphaerae</name>
    <dbReference type="NCBI Taxonomy" id="1348272"/>
    <lineage>
        <taxon>Bacteria</taxon>
        <taxon>Bacillati</taxon>
        <taxon>Actinomycetota</taxon>
        <taxon>Actinomycetes</taxon>
        <taxon>Micrococcales</taxon>
        <taxon>Micrococcaceae</taxon>
        <taxon>Nesterenkonia</taxon>
    </lineage>
</organism>
<evidence type="ECO:0000256" key="1">
    <source>
        <dbReference type="ARBA" id="ARBA00022729"/>
    </source>
</evidence>
<dbReference type="SUPFAM" id="SSF56300">
    <property type="entry name" value="Metallo-dependent phosphatases"/>
    <property type="match status" value="1"/>
</dbReference>
<feature type="domain" description="Calcineurin-like phosphoesterase" evidence="5">
    <location>
        <begin position="163"/>
        <end position="372"/>
    </location>
</feature>
<feature type="signal peptide" evidence="4">
    <location>
        <begin position="1"/>
        <end position="36"/>
    </location>
</feature>
<evidence type="ECO:0000259" key="6">
    <source>
        <dbReference type="Pfam" id="PF02872"/>
    </source>
</evidence>
<feature type="region of interest" description="Disordered" evidence="2">
    <location>
        <begin position="786"/>
        <end position="824"/>
    </location>
</feature>
<dbReference type="InterPro" id="IPR008334">
    <property type="entry name" value="5'-Nucleotdase_C"/>
</dbReference>
<dbReference type="PANTHER" id="PTHR11575:SF24">
    <property type="entry name" value="5'-NUCLEOTIDASE"/>
    <property type="match status" value="1"/>
</dbReference>
<evidence type="ECO:0000259" key="5">
    <source>
        <dbReference type="Pfam" id="PF00149"/>
    </source>
</evidence>
<dbReference type="SUPFAM" id="SSF55816">
    <property type="entry name" value="5'-nucleotidase (syn. UDP-sugar hydrolase), C-terminal domain"/>
    <property type="match status" value="1"/>
</dbReference>
<keyword evidence="3" id="KW-0812">Transmembrane</keyword>
<keyword evidence="8" id="KW-1185">Reference proteome</keyword>
<keyword evidence="3" id="KW-0472">Membrane</keyword>
<feature type="region of interest" description="Disordered" evidence="2">
    <location>
        <begin position="101"/>
        <end position="134"/>
    </location>
</feature>
<comment type="caution">
    <text evidence="7">The sequence shown here is derived from an EMBL/GenBank/DDBJ whole genome shotgun (WGS) entry which is preliminary data.</text>
</comment>
<reference evidence="8" key="1">
    <citation type="journal article" date="2019" name="Int. J. Syst. Evol. Microbiol.">
        <title>The Global Catalogue of Microorganisms (GCM) 10K type strain sequencing project: providing services to taxonomists for standard genome sequencing and annotation.</title>
        <authorList>
            <consortium name="The Broad Institute Genomics Platform"/>
            <consortium name="The Broad Institute Genome Sequencing Center for Infectious Disease"/>
            <person name="Wu L."/>
            <person name="Ma J."/>
        </authorList>
    </citation>
    <scope>NUCLEOTIDE SEQUENCE [LARGE SCALE GENOMIC DNA]</scope>
    <source>
        <strain evidence="8">JCM 19129</strain>
    </source>
</reference>
<gene>
    <name evidence="7" type="ORF">GCM10025790_17900</name>
</gene>
<feature type="region of interest" description="Disordered" evidence="2">
    <location>
        <begin position="39"/>
        <end position="87"/>
    </location>
</feature>
<accession>A0ABP9G195</accession>
<sequence>MTGLPEYPEPARRRGLTLTAAGLSAALLIGAPVAAAATVTDQDQDATDDQHTEQLSSADDAASAEQSSDDSAQEIESPVEAELAEDPAEDADNVAEDLDTVAPGAEGPAAEDPATEAPSAEAPELAAEQDADDAAEEALLETGDAAEESSDSIVELQIISDNDFHGRLERSGDVAGVEIMACTVDYFREQNPNTLFVGAGDHIGASTFTSWATDDEAAIEALNLMGLDITSVGNHEFDRGWADLRDRVMPLSDFPWLAANAVDAATGDPILDPYQVLEVGGVRIAFIGLNTTDMPRLVSPDGIAGIEWHDLDATANYWAEHIAENDEADLTMVLVHDGIAGTELSHAGGQFGNLVNNAHEDIAAIISGHTHREYALQTESGMWVTQTGEYTRNIGQMVIQYDTATGEIVSSEALILPLISEDDEPIYCNEGDRPDLAALVADAQQTAEEIGNVVIGSVEPGFARAQNAEGTENRSARSTLSDLIADAQAWAARQSSNEVDFALMNPGGVRADLPPGSDGAGGEITYRDLATIQPFGNLINSVEITGAGIKEALELQWREGRDLMLGTSAEFHYSYDPQAPEGDRITGMWLNGEPLDLEATYLLAMNSFLAAGGDGFTPFAPGNLGTTGQVDMDGFIQYFEEHGELAPDLAKRSVGVTWVSEEDAVYAPGEEIAVDLAGLNWSVPGLPQGESVQVTLAGIDVGEAEIDQDWVDLGEDNDLRGRAEVRVNVPQEILWDAMFQPGLGAGFSAVGTPELTELQVPLVITEPTTGLEITLAVTVLAADADAGAETPPDPTEPADTPSPSAPAAGGDAGAGQGPQAAPAGGLAQTGATVAVISLLAVLLLAVGAFLVIRQRRATARN</sequence>
<dbReference type="Gene3D" id="3.60.21.10">
    <property type="match status" value="1"/>
</dbReference>
<feature type="compositionally biased region" description="Low complexity" evidence="2">
    <location>
        <begin position="797"/>
        <end position="809"/>
    </location>
</feature>
<dbReference type="Proteomes" id="UP001500368">
    <property type="component" value="Unassembled WGS sequence"/>
</dbReference>
<dbReference type="RefSeq" id="WP_345477698.1">
    <property type="nucleotide sequence ID" value="NZ_BAABLW010000007.1"/>
</dbReference>
<feature type="compositionally biased region" description="Acidic residues" evidence="2">
    <location>
        <begin position="67"/>
        <end position="87"/>
    </location>
</feature>
<evidence type="ECO:0000256" key="2">
    <source>
        <dbReference type="SAM" id="MobiDB-lite"/>
    </source>
</evidence>
<feature type="compositionally biased region" description="Low complexity" evidence="2">
    <location>
        <begin position="56"/>
        <end position="66"/>
    </location>
</feature>
<dbReference type="EMBL" id="BAABLW010000007">
    <property type="protein sequence ID" value="GAA4921760.1"/>
    <property type="molecule type" value="Genomic_DNA"/>
</dbReference>
<dbReference type="Pfam" id="PF02872">
    <property type="entry name" value="5_nucleotid_C"/>
    <property type="match status" value="1"/>
</dbReference>
<feature type="domain" description="5'-Nucleotidase C-terminal" evidence="6">
    <location>
        <begin position="466"/>
        <end position="619"/>
    </location>
</feature>
<proteinExistence type="predicted"/>
<dbReference type="PROSITE" id="PS51318">
    <property type="entry name" value="TAT"/>
    <property type="match status" value="1"/>
</dbReference>
<evidence type="ECO:0000313" key="7">
    <source>
        <dbReference type="EMBL" id="GAA4921760.1"/>
    </source>
</evidence>
<evidence type="ECO:0000313" key="8">
    <source>
        <dbReference type="Proteomes" id="UP001500368"/>
    </source>
</evidence>
<name>A0ABP9G195_9MICC</name>
<keyword evidence="1 4" id="KW-0732">Signal</keyword>
<feature type="chain" id="PRO_5046257400" evidence="4">
    <location>
        <begin position="37"/>
        <end position="861"/>
    </location>
</feature>
<dbReference type="InterPro" id="IPR029052">
    <property type="entry name" value="Metallo-depent_PP-like"/>
</dbReference>
<dbReference type="Gene3D" id="3.90.780.10">
    <property type="entry name" value="5'-Nucleotidase, C-terminal domain"/>
    <property type="match status" value="1"/>
</dbReference>
<dbReference type="InterPro" id="IPR004843">
    <property type="entry name" value="Calcineurin-like_PHP"/>
</dbReference>
<protein>
    <submittedName>
        <fullName evidence="7">Uncharacterized protein</fullName>
    </submittedName>
</protein>
<dbReference type="Pfam" id="PF00149">
    <property type="entry name" value="Metallophos"/>
    <property type="match status" value="1"/>
</dbReference>
<feature type="compositionally biased region" description="Low complexity" evidence="2">
    <location>
        <begin position="102"/>
        <end position="126"/>
    </location>
</feature>